<evidence type="ECO:0000256" key="1">
    <source>
        <dbReference type="ARBA" id="ARBA00023277"/>
    </source>
</evidence>
<dbReference type="Gene3D" id="3.40.50.1360">
    <property type="match status" value="1"/>
</dbReference>
<dbReference type="NCBIfam" id="TIGR00502">
    <property type="entry name" value="nagB"/>
    <property type="match status" value="1"/>
</dbReference>
<accession>A0A7U9TIM7</accession>
<dbReference type="PANTHER" id="PTHR42892:SF1">
    <property type="entry name" value="GLUCOSAMINE-6-PHOSPHATE ISOMERASE"/>
    <property type="match status" value="1"/>
</dbReference>
<name>A0A7U9TIM7_9MOLU</name>
<evidence type="ECO:0000256" key="2">
    <source>
        <dbReference type="HAMAP-Rule" id="MF_01241"/>
    </source>
</evidence>
<comment type="caution">
    <text evidence="2">Lacks conserved residue(s) required for the propagation of feature annotation.</text>
</comment>
<reference evidence="4" key="1">
    <citation type="submission" date="2021-01" db="EMBL/GenBank/DDBJ databases">
        <title>Draft genome sequence of Acholeplasmataceae bacterium strain Mahy22.</title>
        <authorList>
            <person name="Watanabe M."/>
            <person name="Kojima H."/>
            <person name="Fukui M."/>
        </authorList>
    </citation>
    <scope>NUCLEOTIDE SEQUENCE</scope>
    <source>
        <strain evidence="4">Mahy22</strain>
    </source>
</reference>
<keyword evidence="2" id="KW-0378">Hydrolase</keyword>
<dbReference type="EMBL" id="AP024412">
    <property type="protein sequence ID" value="BCR36814.1"/>
    <property type="molecule type" value="Genomic_DNA"/>
</dbReference>
<dbReference type="RefSeq" id="WP_176239456.1">
    <property type="nucleotide sequence ID" value="NZ_AP024412.1"/>
</dbReference>
<dbReference type="GO" id="GO:0006046">
    <property type="term" value="P:N-acetylglucosamine catabolic process"/>
    <property type="evidence" value="ECO:0007669"/>
    <property type="project" value="UniProtKB-UniRule"/>
</dbReference>
<evidence type="ECO:0000313" key="4">
    <source>
        <dbReference type="EMBL" id="BCR36814.1"/>
    </source>
</evidence>
<dbReference type="GO" id="GO:0019262">
    <property type="term" value="P:N-acetylneuraminate catabolic process"/>
    <property type="evidence" value="ECO:0007669"/>
    <property type="project" value="UniProtKB-UniRule"/>
</dbReference>
<protein>
    <recommendedName>
        <fullName evidence="2">Glucosamine-6-phosphate deaminase</fullName>
        <ecNumber evidence="2">3.5.99.6</ecNumber>
    </recommendedName>
    <alternativeName>
        <fullName evidence="2">GlcN6P deaminase</fullName>
        <shortName evidence="2">GNPDA</shortName>
    </alternativeName>
    <alternativeName>
        <fullName evidence="2">Glucosamine-6-phosphate isomerase</fullName>
    </alternativeName>
</protein>
<feature type="active site" description="Proton acceptor; for ring-opening step" evidence="2">
    <location>
        <position position="137"/>
    </location>
</feature>
<comment type="function">
    <text evidence="2">Catalyzes the reversible isomerization-deamination of glucosamine 6-phosphate (GlcN6P) to form fructose 6-phosphate (Fru6P) and ammonium ion.</text>
</comment>
<dbReference type="InterPro" id="IPR037171">
    <property type="entry name" value="NagB/RpiA_transferase-like"/>
</dbReference>
<evidence type="ECO:0000313" key="5">
    <source>
        <dbReference type="Proteomes" id="UP000620133"/>
    </source>
</evidence>
<keyword evidence="1 2" id="KW-0119">Carbohydrate metabolism</keyword>
<dbReference type="GO" id="GO:0004342">
    <property type="term" value="F:glucosamine-6-phosphate deaminase activity"/>
    <property type="evidence" value="ECO:0007669"/>
    <property type="project" value="UniProtKB-UniRule"/>
</dbReference>
<gene>
    <name evidence="2 4" type="primary">nagB</name>
    <name evidence="4" type="ORF">MPAN_017070</name>
</gene>
<dbReference type="Pfam" id="PF01182">
    <property type="entry name" value="Glucosamine_iso"/>
    <property type="match status" value="1"/>
</dbReference>
<dbReference type="Proteomes" id="UP000620133">
    <property type="component" value="Chromosome"/>
</dbReference>
<dbReference type="AlphaFoldDB" id="A0A7U9TIM7"/>
<dbReference type="UniPathway" id="UPA00629">
    <property type="reaction ID" value="UER00684"/>
</dbReference>
<comment type="catalytic activity">
    <reaction evidence="2">
        <text>alpha-D-glucosamine 6-phosphate + H2O = beta-D-fructose 6-phosphate + NH4(+)</text>
        <dbReference type="Rhea" id="RHEA:12172"/>
        <dbReference type="ChEBI" id="CHEBI:15377"/>
        <dbReference type="ChEBI" id="CHEBI:28938"/>
        <dbReference type="ChEBI" id="CHEBI:57634"/>
        <dbReference type="ChEBI" id="CHEBI:75989"/>
        <dbReference type="EC" id="3.5.99.6"/>
    </reaction>
</comment>
<feature type="active site" description="For ring-opening step" evidence="2">
    <location>
        <position position="135"/>
    </location>
</feature>
<dbReference type="GO" id="GO:0005975">
    <property type="term" value="P:carbohydrate metabolic process"/>
    <property type="evidence" value="ECO:0007669"/>
    <property type="project" value="InterPro"/>
</dbReference>
<dbReference type="CDD" id="cd01399">
    <property type="entry name" value="GlcN6P_deaminase"/>
    <property type="match status" value="1"/>
</dbReference>
<dbReference type="InterPro" id="IPR052960">
    <property type="entry name" value="GlcN6P_deaminase-like"/>
</dbReference>
<dbReference type="InterPro" id="IPR004547">
    <property type="entry name" value="Glucosamine6P_isomerase"/>
</dbReference>
<proteinExistence type="inferred from homology"/>
<keyword evidence="5" id="KW-1185">Reference proteome</keyword>
<comment type="pathway">
    <text evidence="2">Amino-sugar metabolism; N-acetylneuraminate degradation; D-fructose 6-phosphate from N-acetylneuraminate: step 5/5.</text>
</comment>
<organism evidence="4 5">
    <name type="scientific">Mariniplasma anaerobium</name>
    <dbReference type="NCBI Taxonomy" id="2735436"/>
    <lineage>
        <taxon>Bacteria</taxon>
        <taxon>Bacillati</taxon>
        <taxon>Mycoplasmatota</taxon>
        <taxon>Mollicutes</taxon>
        <taxon>Acholeplasmatales</taxon>
        <taxon>Acholeplasmataceae</taxon>
        <taxon>Mariniplasma</taxon>
    </lineage>
</organism>
<dbReference type="HAMAP" id="MF_01241">
    <property type="entry name" value="GlcN6P_deamin"/>
    <property type="match status" value="1"/>
</dbReference>
<evidence type="ECO:0000259" key="3">
    <source>
        <dbReference type="Pfam" id="PF01182"/>
    </source>
</evidence>
<dbReference type="PANTHER" id="PTHR42892">
    <property type="entry name" value="GLUCOSAMINE-6-PHOSPHATE DEAMINASE-LIKE PROTEIN BT_0258-RELATED"/>
    <property type="match status" value="1"/>
</dbReference>
<dbReference type="EC" id="3.5.99.6" evidence="2"/>
<comment type="similarity">
    <text evidence="2">Belongs to the glucosamine/galactosamine-6-phosphate isomerase family. NagB subfamily.</text>
</comment>
<dbReference type="KEGG" id="manr:MPAN_017070"/>
<dbReference type="SUPFAM" id="SSF100950">
    <property type="entry name" value="NagB/RpiA/CoA transferase-like"/>
    <property type="match status" value="1"/>
</dbReference>
<sequence length="240" mass="27196">MKIIKCEDYAAVSQKASEIVINQIKTKANSVLGLATGSTPLKLYDNLVKAYQNKEISFKYILSYNLDEYIGIDRNHSQSYYQYMHQHLFSLVDMDEKNVHIPNNDVNRIDEIAELYNIDLNKHQIDLQILGIGSNGHIGFNEPGTPLGNETFIVELDEQTRKDNMRFFNSLEEVPKYAITMGIKNIMKSKKIILMASGIEKADAVYHMIHGRVTDELPASVLQLHPDVVVIVDKLAASKL</sequence>
<feature type="domain" description="Glucosamine/galactosamine-6-phosphate isomerase" evidence="3">
    <location>
        <begin position="11"/>
        <end position="223"/>
    </location>
</feature>
<feature type="active site" description="Proton acceptor; for enolization step" evidence="2">
    <location>
        <position position="67"/>
    </location>
</feature>
<dbReference type="InterPro" id="IPR006148">
    <property type="entry name" value="Glc/Gal-6P_isomerase"/>
</dbReference>
<feature type="active site" description="For ring-opening step" evidence="2">
    <location>
        <position position="142"/>
    </location>
</feature>